<feature type="transmembrane region" description="Helical" evidence="1">
    <location>
        <begin position="178"/>
        <end position="195"/>
    </location>
</feature>
<keyword evidence="1" id="KW-0812">Transmembrane</keyword>
<evidence type="ECO:0000313" key="3">
    <source>
        <dbReference type="Proteomes" id="UP001207742"/>
    </source>
</evidence>
<keyword evidence="1" id="KW-1133">Transmembrane helix</keyword>
<accession>A0ABT3IH23</accession>
<gene>
    <name evidence="2" type="ORF">OL497_05015</name>
</gene>
<reference evidence="2 3" key="1">
    <citation type="submission" date="2022-10" db="EMBL/GenBank/DDBJ databases">
        <title>Chitinophaga nivalis PC15 sp. nov., isolated from Pyeongchang county, South Korea.</title>
        <authorList>
            <person name="Trinh H.N."/>
        </authorList>
    </citation>
    <scope>NUCLEOTIDE SEQUENCE [LARGE SCALE GENOMIC DNA]</scope>
    <source>
        <strain evidence="2 3">PC14</strain>
    </source>
</reference>
<evidence type="ECO:0000256" key="1">
    <source>
        <dbReference type="SAM" id="Phobius"/>
    </source>
</evidence>
<protein>
    <submittedName>
        <fullName evidence="2">Uncharacterized protein</fullName>
    </submittedName>
</protein>
<comment type="caution">
    <text evidence="2">The sequence shown here is derived from an EMBL/GenBank/DDBJ whole genome shotgun (WGS) entry which is preliminary data.</text>
</comment>
<dbReference type="Proteomes" id="UP001207742">
    <property type="component" value="Unassembled WGS sequence"/>
</dbReference>
<keyword evidence="1" id="KW-0472">Membrane</keyword>
<sequence length="316" mass="33842">MRSILIILLLVNSMACVTVHNKRHAAAVLTLQDSYCKPPGTVVAASVPISGNADTILAANNDLRSRFSVPGILMLHALGLTADIHRLLRLQADTDLASRVQVLEIKTHVNSQLLGAMADINATAAELDCEGERVDQVVSYIDSRNAARNNKLVVASIALGAAAAIAGALISNDDLNKGVAIGAGGIGAGLGLATLNPKGKKMAFYHHRNLLRAVWTGKVDSCFSPFIGYMLTEKHFSNSGTASLLQNLKKRWIAYQFEGDEQQGAQSVIFTDGGIYRSDDLHARAAMTNQLQAVIRAVSQQLHDLLLEMNNITTAH</sequence>
<dbReference type="RefSeq" id="WP_264728379.1">
    <property type="nucleotide sequence ID" value="NZ_JAPDNR010000001.1"/>
</dbReference>
<evidence type="ECO:0000313" key="2">
    <source>
        <dbReference type="EMBL" id="MCW3483241.1"/>
    </source>
</evidence>
<proteinExistence type="predicted"/>
<keyword evidence="3" id="KW-1185">Reference proteome</keyword>
<dbReference type="EMBL" id="JAPDNS010000001">
    <property type="protein sequence ID" value="MCW3483241.1"/>
    <property type="molecule type" value="Genomic_DNA"/>
</dbReference>
<organism evidence="2 3">
    <name type="scientific">Chitinophaga nivalis</name>
    <dbReference type="NCBI Taxonomy" id="2991709"/>
    <lineage>
        <taxon>Bacteria</taxon>
        <taxon>Pseudomonadati</taxon>
        <taxon>Bacteroidota</taxon>
        <taxon>Chitinophagia</taxon>
        <taxon>Chitinophagales</taxon>
        <taxon>Chitinophagaceae</taxon>
        <taxon>Chitinophaga</taxon>
    </lineage>
</organism>
<name>A0ABT3IH23_9BACT</name>
<feature type="transmembrane region" description="Helical" evidence="1">
    <location>
        <begin position="152"/>
        <end position="172"/>
    </location>
</feature>